<protein>
    <recommendedName>
        <fullName evidence="2">Calcineurin-like phosphoesterase domain-containing protein</fullName>
    </recommendedName>
</protein>
<evidence type="ECO:0000256" key="1">
    <source>
        <dbReference type="SAM" id="SignalP"/>
    </source>
</evidence>
<dbReference type="GO" id="GO:0016787">
    <property type="term" value="F:hydrolase activity"/>
    <property type="evidence" value="ECO:0007669"/>
    <property type="project" value="InterPro"/>
</dbReference>
<accession>A0A365XWF2</accession>
<dbReference type="Proteomes" id="UP000253410">
    <property type="component" value="Unassembled WGS sequence"/>
</dbReference>
<dbReference type="AlphaFoldDB" id="A0A365XWF2"/>
<evidence type="ECO:0000313" key="4">
    <source>
        <dbReference type="Proteomes" id="UP000253410"/>
    </source>
</evidence>
<gene>
    <name evidence="3" type="ORF">DF182_25910</name>
</gene>
<dbReference type="RefSeq" id="WP_113618664.1">
    <property type="nucleotide sequence ID" value="NZ_QFFJ01000002.1"/>
</dbReference>
<dbReference type="InterPro" id="IPR006311">
    <property type="entry name" value="TAT_signal"/>
</dbReference>
<feature type="domain" description="Calcineurin-like phosphoesterase" evidence="2">
    <location>
        <begin position="47"/>
        <end position="229"/>
    </location>
</feature>
<evidence type="ECO:0000259" key="2">
    <source>
        <dbReference type="Pfam" id="PF00149"/>
    </source>
</evidence>
<dbReference type="Pfam" id="PF00149">
    <property type="entry name" value="Metallophos"/>
    <property type="match status" value="1"/>
</dbReference>
<dbReference type="PRINTS" id="PR01607">
    <property type="entry name" value="APYRASEFAMLY"/>
</dbReference>
<comment type="caution">
    <text evidence="3">The sequence shown here is derived from an EMBL/GenBank/DDBJ whole genome shotgun (WGS) entry which is preliminary data.</text>
</comment>
<dbReference type="SUPFAM" id="SSF56300">
    <property type="entry name" value="Metallo-dependent phosphatases"/>
    <property type="match status" value="1"/>
</dbReference>
<dbReference type="InterPro" id="IPR006179">
    <property type="entry name" value="5_nucleotidase/apyrase"/>
</dbReference>
<keyword evidence="4" id="KW-1185">Reference proteome</keyword>
<keyword evidence="1" id="KW-0732">Signal</keyword>
<dbReference type="Gene3D" id="3.60.21.10">
    <property type="match status" value="1"/>
</dbReference>
<feature type="chain" id="PRO_5016745615" description="Calcineurin-like phosphoesterase domain-containing protein" evidence="1">
    <location>
        <begin position="30"/>
        <end position="282"/>
    </location>
</feature>
<dbReference type="PANTHER" id="PTHR11575">
    <property type="entry name" value="5'-NUCLEOTIDASE-RELATED"/>
    <property type="match status" value="1"/>
</dbReference>
<organism evidence="3 4">
    <name type="scientific">Chitinophaga flava</name>
    <dbReference type="NCBI Taxonomy" id="2259036"/>
    <lineage>
        <taxon>Bacteria</taxon>
        <taxon>Pseudomonadati</taxon>
        <taxon>Bacteroidota</taxon>
        <taxon>Chitinophagia</taxon>
        <taxon>Chitinophagales</taxon>
        <taxon>Chitinophagaceae</taxon>
        <taxon>Chitinophaga</taxon>
    </lineage>
</organism>
<dbReference type="EMBL" id="QFFJ01000002">
    <property type="protein sequence ID" value="RBL89915.1"/>
    <property type="molecule type" value="Genomic_DNA"/>
</dbReference>
<dbReference type="OrthoDB" id="9775118at2"/>
<name>A0A365XWF2_9BACT</name>
<dbReference type="InterPro" id="IPR029052">
    <property type="entry name" value="Metallo-depent_PP-like"/>
</dbReference>
<sequence>MNKDRRSFLRNTSLATGLLLLQNPFRSLATINSNATWLPGDNREIMIWHTNDLHGQITDLRPANAQGVFLDAGDFLDDTANVDAHMKMIAAMNKAGYHAATIGNKELANGQAALAALIPHMQFNLVNCNYHFSDKSLARQVAPYKIVYAGSLKIGITGVGHALPASSGVTCLPPVQAANEMAIRLKKEQGCQIVICLSHLGYRQPGNTADNRDVAMESTHIDFVIGGHQQKIISTTEVFRNVNNHEVYLSQAGSNGVMVGTMKMKFNEDRKGCGIEPGCVMA</sequence>
<proteinExistence type="predicted"/>
<evidence type="ECO:0000313" key="3">
    <source>
        <dbReference type="EMBL" id="RBL89915.1"/>
    </source>
</evidence>
<feature type="signal peptide" evidence="1">
    <location>
        <begin position="1"/>
        <end position="29"/>
    </location>
</feature>
<dbReference type="GO" id="GO:0009166">
    <property type="term" value="P:nucleotide catabolic process"/>
    <property type="evidence" value="ECO:0007669"/>
    <property type="project" value="InterPro"/>
</dbReference>
<dbReference type="PROSITE" id="PS51318">
    <property type="entry name" value="TAT"/>
    <property type="match status" value="1"/>
</dbReference>
<dbReference type="InterPro" id="IPR004843">
    <property type="entry name" value="Calcineurin-like_PHP"/>
</dbReference>
<reference evidence="3 4" key="1">
    <citation type="submission" date="2018-05" db="EMBL/GenBank/DDBJ databases">
        <title>Chitinophaga sp. K3CV102501T nov., isolated from isolated from a monsoon evergreen broad-leaved forest soil.</title>
        <authorList>
            <person name="Lv Y."/>
        </authorList>
    </citation>
    <scope>NUCLEOTIDE SEQUENCE [LARGE SCALE GENOMIC DNA]</scope>
    <source>
        <strain evidence="3 4">GDMCC 1.1325</strain>
    </source>
</reference>
<dbReference type="PANTHER" id="PTHR11575:SF24">
    <property type="entry name" value="5'-NUCLEOTIDASE"/>
    <property type="match status" value="1"/>
</dbReference>